<gene>
    <name evidence="1" type="ORF">IQ230_19385</name>
</gene>
<keyword evidence="2" id="KW-1185">Reference proteome</keyword>
<name>A0ABR9UW13_9CHRO</name>
<reference evidence="1 2" key="1">
    <citation type="submission" date="2020-10" db="EMBL/GenBank/DDBJ databases">
        <authorList>
            <person name="Castelo-Branco R."/>
            <person name="Eusebio N."/>
            <person name="Adriana R."/>
            <person name="Vieira A."/>
            <person name="Brugerolle De Fraissinette N."/>
            <person name="Rezende De Castro R."/>
            <person name="Schneider M.P."/>
            <person name="Vasconcelos V."/>
            <person name="Leao P.N."/>
        </authorList>
    </citation>
    <scope>NUCLEOTIDE SEQUENCE [LARGE SCALE GENOMIC DNA]</scope>
    <source>
        <strain evidence="1 2">LEGE 06123</strain>
    </source>
</reference>
<accession>A0ABR9UW13</accession>
<evidence type="ECO:0000313" key="2">
    <source>
        <dbReference type="Proteomes" id="UP000651156"/>
    </source>
</evidence>
<dbReference type="EMBL" id="JADEWN010000056">
    <property type="protein sequence ID" value="MBE9192471.1"/>
    <property type="molecule type" value="Genomic_DNA"/>
</dbReference>
<dbReference type="Proteomes" id="UP000651156">
    <property type="component" value="Unassembled WGS sequence"/>
</dbReference>
<dbReference type="InterPro" id="IPR027417">
    <property type="entry name" value="P-loop_NTPase"/>
</dbReference>
<comment type="caution">
    <text evidence="1">The sequence shown here is derived from an EMBL/GenBank/DDBJ whole genome shotgun (WGS) entry which is preliminary data.</text>
</comment>
<sequence>MNAPIKVIYILSLGHSGSTLLDLILGSHSQIESVGEIMAFGKYWKSFSDNSLTLEDKDRCTCGFHVNECDYWSKVRYEIEANCEELGIVPSFNSKEEIDQNTYCLMKAVLKVSEKKIICDSSKNLFRLKNYLKSELFEVFILHLVRDGRAVAYSWAKKRTHSEKEAQYSYFNILKRWQKFNINNYLSFSNFNNYFCLRYEDLVNDPPHIVSKILKKNSLEFESDQLQFWKLKHHNLYGNRMRRRSNQEIKIDSSYLENLSHQEWWLGTLLTASGLRLFDYSIQRKYQLK</sequence>
<dbReference type="Gene3D" id="3.40.50.300">
    <property type="entry name" value="P-loop containing nucleotide triphosphate hydrolases"/>
    <property type="match status" value="1"/>
</dbReference>
<dbReference type="Pfam" id="PF13469">
    <property type="entry name" value="Sulfotransfer_3"/>
    <property type="match status" value="1"/>
</dbReference>
<proteinExistence type="predicted"/>
<organism evidence="1 2">
    <name type="scientific">Gloeocapsopsis crepidinum LEGE 06123</name>
    <dbReference type="NCBI Taxonomy" id="588587"/>
    <lineage>
        <taxon>Bacteria</taxon>
        <taxon>Bacillati</taxon>
        <taxon>Cyanobacteriota</taxon>
        <taxon>Cyanophyceae</taxon>
        <taxon>Oscillatoriophycideae</taxon>
        <taxon>Chroococcales</taxon>
        <taxon>Chroococcaceae</taxon>
        <taxon>Gloeocapsopsis</taxon>
    </lineage>
</organism>
<dbReference type="SUPFAM" id="SSF52540">
    <property type="entry name" value="P-loop containing nucleoside triphosphate hydrolases"/>
    <property type="match status" value="1"/>
</dbReference>
<evidence type="ECO:0000313" key="1">
    <source>
        <dbReference type="EMBL" id="MBE9192471.1"/>
    </source>
</evidence>
<protein>
    <submittedName>
        <fullName evidence="1">Sulfotransferase</fullName>
    </submittedName>
</protein>
<dbReference type="RefSeq" id="WP_193933898.1">
    <property type="nucleotide sequence ID" value="NZ_CAWPMZ010000092.1"/>
</dbReference>